<dbReference type="SUPFAM" id="SSF49464">
    <property type="entry name" value="Carboxypeptidase regulatory domain-like"/>
    <property type="match status" value="1"/>
</dbReference>
<feature type="domain" description="TonB-dependent receptor plug" evidence="7">
    <location>
        <begin position="116"/>
        <end position="225"/>
    </location>
</feature>
<keyword evidence="5" id="KW-0732">Signal</keyword>
<evidence type="ECO:0000256" key="4">
    <source>
        <dbReference type="RuleBase" id="RU003357"/>
    </source>
</evidence>
<evidence type="ECO:0000256" key="2">
    <source>
        <dbReference type="ARBA" id="ARBA00023136"/>
    </source>
</evidence>
<keyword evidence="2 4" id="KW-0472">Membrane</keyword>
<accession>A0A327Q641</accession>
<dbReference type="Gene3D" id="2.170.130.10">
    <property type="entry name" value="TonB-dependent receptor, plug domain"/>
    <property type="match status" value="1"/>
</dbReference>
<feature type="signal peptide" evidence="5">
    <location>
        <begin position="1"/>
        <end position="20"/>
    </location>
</feature>
<dbReference type="NCBIfam" id="TIGR04057">
    <property type="entry name" value="SusC_RagA_signa"/>
    <property type="match status" value="1"/>
</dbReference>
<dbReference type="InterPro" id="IPR008969">
    <property type="entry name" value="CarboxyPept-like_regulatory"/>
</dbReference>
<evidence type="ECO:0000259" key="7">
    <source>
        <dbReference type="Pfam" id="PF07715"/>
    </source>
</evidence>
<dbReference type="OrthoDB" id="604358at2"/>
<reference evidence="8 9" key="1">
    <citation type="submission" date="2018-06" db="EMBL/GenBank/DDBJ databases">
        <title>Genomic Encyclopedia of Archaeal and Bacterial Type Strains, Phase II (KMG-II): from individual species to whole genera.</title>
        <authorList>
            <person name="Goeker M."/>
        </authorList>
    </citation>
    <scope>NUCLEOTIDE SEQUENCE [LARGE SCALE GENOMIC DNA]</scope>
    <source>
        <strain evidence="8 9">DSM 23857</strain>
    </source>
</reference>
<evidence type="ECO:0000259" key="6">
    <source>
        <dbReference type="Pfam" id="PF00593"/>
    </source>
</evidence>
<dbReference type="AlphaFoldDB" id="A0A327Q641"/>
<dbReference type="Pfam" id="PF00593">
    <property type="entry name" value="TonB_dep_Rec_b-barrel"/>
    <property type="match status" value="1"/>
</dbReference>
<proteinExistence type="inferred from homology"/>
<comment type="caution">
    <text evidence="8">The sequence shown here is derived from an EMBL/GenBank/DDBJ whole genome shotgun (WGS) entry which is preliminary data.</text>
</comment>
<dbReference type="InterPro" id="IPR000531">
    <property type="entry name" value="Beta-barrel_TonB"/>
</dbReference>
<protein>
    <submittedName>
        <fullName evidence="8">TonB-linked SusC/RagA family outer membrane protein</fullName>
    </submittedName>
</protein>
<keyword evidence="9" id="KW-1185">Reference proteome</keyword>
<dbReference type="GO" id="GO:0009279">
    <property type="term" value="C:cell outer membrane"/>
    <property type="evidence" value="ECO:0007669"/>
    <property type="project" value="UniProtKB-SubCell"/>
</dbReference>
<dbReference type="EMBL" id="QLLL01000010">
    <property type="protein sequence ID" value="RAI99444.1"/>
    <property type="molecule type" value="Genomic_DNA"/>
</dbReference>
<evidence type="ECO:0000256" key="3">
    <source>
        <dbReference type="ARBA" id="ARBA00023237"/>
    </source>
</evidence>
<dbReference type="InterPro" id="IPR037066">
    <property type="entry name" value="Plug_dom_sf"/>
</dbReference>
<dbReference type="RefSeq" id="WP_111599964.1">
    <property type="nucleotide sequence ID" value="NZ_QLLL01000010.1"/>
</dbReference>
<feature type="chain" id="PRO_5016344675" evidence="5">
    <location>
        <begin position="21"/>
        <end position="1087"/>
    </location>
</feature>
<dbReference type="Pfam" id="PF07715">
    <property type="entry name" value="Plug"/>
    <property type="match status" value="1"/>
</dbReference>
<dbReference type="NCBIfam" id="TIGR04056">
    <property type="entry name" value="OMP_RagA_SusC"/>
    <property type="match status" value="1"/>
</dbReference>
<dbReference type="Pfam" id="PF13715">
    <property type="entry name" value="CarbopepD_reg_2"/>
    <property type="match status" value="1"/>
</dbReference>
<evidence type="ECO:0000313" key="8">
    <source>
        <dbReference type="EMBL" id="RAI99444.1"/>
    </source>
</evidence>
<feature type="domain" description="TonB-dependent receptor-like beta-barrel" evidence="6">
    <location>
        <begin position="425"/>
        <end position="1035"/>
    </location>
</feature>
<dbReference type="Proteomes" id="UP000249547">
    <property type="component" value="Unassembled WGS sequence"/>
</dbReference>
<keyword evidence="4" id="KW-0798">TonB box</keyword>
<comment type="subcellular location">
    <subcellularLocation>
        <location evidence="1 4">Cell outer membrane</location>
    </subcellularLocation>
</comment>
<organism evidence="8 9">
    <name type="scientific">Chitinophaga skermanii</name>
    <dbReference type="NCBI Taxonomy" id="331697"/>
    <lineage>
        <taxon>Bacteria</taxon>
        <taxon>Pseudomonadati</taxon>
        <taxon>Bacteroidota</taxon>
        <taxon>Chitinophagia</taxon>
        <taxon>Chitinophagales</taxon>
        <taxon>Chitinophagaceae</taxon>
        <taxon>Chitinophaga</taxon>
    </lineage>
</organism>
<dbReference type="Gene3D" id="2.60.40.1120">
    <property type="entry name" value="Carboxypeptidase-like, regulatory domain"/>
    <property type="match status" value="1"/>
</dbReference>
<evidence type="ECO:0000313" key="9">
    <source>
        <dbReference type="Proteomes" id="UP000249547"/>
    </source>
</evidence>
<dbReference type="InterPro" id="IPR036942">
    <property type="entry name" value="Beta-barrel_TonB_sf"/>
</dbReference>
<dbReference type="SUPFAM" id="SSF56935">
    <property type="entry name" value="Porins"/>
    <property type="match status" value="1"/>
</dbReference>
<name>A0A327Q641_9BACT</name>
<dbReference type="InterPro" id="IPR012910">
    <property type="entry name" value="Plug_dom"/>
</dbReference>
<sequence>MRITRASLLLVLLCCLASFASGQQKITGRVVDKSNNEPIIGASVQAVKSTVGTVTDASGHFTFQAPQGTQAVLIKFLGYKPLTMAVPASGTINAEMELDEQSLEQVVVVGYGTQKKANLTGAVAVVDVNKTFGSRPITDISRGLQGATPGLTITSPSGDLGTDPAVRLRGLQGSLNSNGAKPLILLDNVEIPTLQLINPADVESISVLKDAASTSIYGARAAWGVILITSKAGKRNTKNTINYNNNFSWATPTNLPTIASGPDGATMALAALQRSTQRSDYSILGITYDQFAIDKMRQWDQQYGGKDLGDDMVYGRDYEVVGGKLYFYRSWDAGDKFMKKWTPQQKHDLSFSGGNEKTAYNVNLGYLNQQGVLKANQDSYERYNANISITSKVKDWLDIRGKIFATKAVGRSPFNFGGLSSDPIYYLYRWPKNYPYGTIDGKPIRNAITEVQQAKMNEETNRYQRVALGATGHIMKGWTVDMDYVYSNLNYVKKETGGSVTAYDFWGGLSNGAIPYSKYTTPSNDIVRSTSMFNELNTFKLYTTYAKDIKKHSFKVIAGTDMDLFNETVTTGSRKALIDPNKGEPNLATGEQLYTGSRKLWSTAGYFGRINYVFANKWLLELNARLDGSSRFPTNDQWGFFPSASVGYVVSDEKFMNFTKPVLDFLKLRASYGEIGSQDLNNANQQSYFLPSMNAISSNWLMGSTNMTSVTMPTPVPPTVTWETVSTLDFGFDARMFKNKLGVTFDWYRRTVNDMIVPGVAVPSTFGDVAPKVNAGQMYTQGWELAIDFNHQFENGLGINVMASLSDFKEIVTKYPGITRSITANAYAGKTLGEIWGYETDRLFQFSDFVTKADGSLDLVNGKPVLKPGIASQSQLESGWFYYMPGDVKYKDLDGDGKVWQNSNTVDDPGDKRVIGNSTPRYQYGFQLGAQYKGFDFSMFIQGVGKRELWPSGPIFIPGYKATEAWYAHQLDYWTPTNTNAFYPSPIDQGESNNQRNFLPQSRYLLNMAYMRMKNMTLGYTLPANWLTRAKIQNVRVYVTGENMFEFTKLDIPIDPEVDYISGTTLNTFGRVYPYRRSYAAGIQITL</sequence>
<dbReference type="InterPro" id="IPR023997">
    <property type="entry name" value="TonB-dep_OMP_SusC/RagA_CS"/>
</dbReference>
<dbReference type="Gene3D" id="2.40.170.20">
    <property type="entry name" value="TonB-dependent receptor, beta-barrel domain"/>
    <property type="match status" value="1"/>
</dbReference>
<comment type="similarity">
    <text evidence="4">Belongs to the TonB-dependent receptor family.</text>
</comment>
<evidence type="ECO:0000256" key="1">
    <source>
        <dbReference type="ARBA" id="ARBA00004442"/>
    </source>
</evidence>
<gene>
    <name evidence="8" type="ORF">LX64_04578</name>
</gene>
<keyword evidence="3" id="KW-0998">Cell outer membrane</keyword>
<dbReference type="InterPro" id="IPR023996">
    <property type="entry name" value="TonB-dep_OMP_SusC/RagA"/>
</dbReference>
<evidence type="ECO:0000256" key="5">
    <source>
        <dbReference type="SAM" id="SignalP"/>
    </source>
</evidence>